<proteinExistence type="predicted"/>
<dbReference type="GO" id="GO:0016020">
    <property type="term" value="C:membrane"/>
    <property type="evidence" value="ECO:0007669"/>
    <property type="project" value="InterPro"/>
</dbReference>
<comment type="caution">
    <text evidence="4">The sequence shown here is derived from an EMBL/GenBank/DDBJ whole genome shotgun (WGS) entry which is preliminary data.</text>
</comment>
<dbReference type="InterPro" id="IPR056066">
    <property type="entry name" value="DUF7649"/>
</dbReference>
<dbReference type="EMBL" id="JPGB01000006">
    <property type="protein sequence ID" value="KEQ49552.1"/>
    <property type="molecule type" value="Genomic_DNA"/>
</dbReference>
<dbReference type="NCBIfam" id="NF040535">
    <property type="entry name" value="LiaF_C_term"/>
    <property type="match status" value="1"/>
</dbReference>
<keyword evidence="1" id="KW-0472">Membrane</keyword>
<gene>
    <name evidence="4" type="ORF">SK143_1494</name>
</gene>
<dbReference type="Pfam" id="PF09922">
    <property type="entry name" value="LiaF-like_C"/>
    <property type="match status" value="1"/>
</dbReference>
<feature type="transmembrane region" description="Helical" evidence="1">
    <location>
        <begin position="52"/>
        <end position="84"/>
    </location>
</feature>
<keyword evidence="1" id="KW-0812">Transmembrane</keyword>
<evidence type="ECO:0000256" key="1">
    <source>
        <dbReference type="SAM" id="Phobius"/>
    </source>
</evidence>
<evidence type="ECO:0000313" key="4">
    <source>
        <dbReference type="EMBL" id="KEQ49552.1"/>
    </source>
</evidence>
<reference evidence="4 5" key="1">
    <citation type="submission" date="2014-05" db="EMBL/GenBank/DDBJ databases">
        <authorList>
            <person name="Daugherty S.C."/>
            <person name="Tallon L.J."/>
            <person name="Sadzewicz L."/>
            <person name="Kilian M."/>
            <person name="Tettelin H."/>
        </authorList>
    </citation>
    <scope>NUCLEOTIDE SEQUENCE [LARGE SCALE GENOMIC DNA]</scope>
    <source>
        <strain evidence="4 5">SK143</strain>
    </source>
</reference>
<evidence type="ECO:0000313" key="5">
    <source>
        <dbReference type="Proteomes" id="UP000028098"/>
    </source>
</evidence>
<accession>A0A081R2X9</accession>
<organism evidence="4 5">
    <name type="scientific">Streptococcus oralis</name>
    <dbReference type="NCBI Taxonomy" id="1303"/>
    <lineage>
        <taxon>Bacteria</taxon>
        <taxon>Bacillati</taxon>
        <taxon>Bacillota</taxon>
        <taxon>Bacilli</taxon>
        <taxon>Lactobacillales</taxon>
        <taxon>Streptococcaceae</taxon>
        <taxon>Streptococcus</taxon>
    </lineage>
</organism>
<name>A0A081R2X9_STROR</name>
<feature type="transmembrane region" description="Helical" evidence="1">
    <location>
        <begin position="30"/>
        <end position="46"/>
    </location>
</feature>
<evidence type="ECO:0000259" key="2">
    <source>
        <dbReference type="Pfam" id="PF09922"/>
    </source>
</evidence>
<sequence>MKKFQIFLFIEACLLTGALILMVSEHFSRFLLILFLFLLLLRYYTGKEGNNVFLLVATILFFFIVMLNPFVILAIFVAVIYSLFLLYPMMNQEREETDLVFEEVVTVKNERNPWFGNLHHFSSHQICQFDDINLFRLMGKDTIHLERVILTNHDNVIILRKMIGTTRIIVPVDVEISLSVNCLYGDLTFLHQPKRSLRNEHYHQETRDYLKSNKSVKIFLTTMVGDVEVVRG</sequence>
<dbReference type="PATRIC" id="fig|1303.44.peg.1427"/>
<keyword evidence="1" id="KW-1133">Transmembrane helix</keyword>
<dbReference type="Pfam" id="PF24661">
    <property type="entry name" value="DUF7649"/>
    <property type="match status" value="1"/>
</dbReference>
<protein>
    <submittedName>
        <fullName evidence="4">Uncharacterized protein</fullName>
    </submittedName>
</protein>
<dbReference type="PIRSF" id="PIRSF031509">
    <property type="entry name" value="Cell_wall_LiaF/YvqF"/>
    <property type="match status" value="1"/>
</dbReference>
<dbReference type="Proteomes" id="UP000028098">
    <property type="component" value="Unassembled WGS sequence"/>
</dbReference>
<dbReference type="STRING" id="1303.SORDD17_00122"/>
<dbReference type="InterPro" id="IPR047793">
    <property type="entry name" value="LiaF_C"/>
</dbReference>
<dbReference type="RefSeq" id="WP_042902852.1">
    <property type="nucleotide sequence ID" value="NZ_CP181482.1"/>
</dbReference>
<evidence type="ECO:0000259" key="3">
    <source>
        <dbReference type="Pfam" id="PF24661"/>
    </source>
</evidence>
<feature type="domain" description="DUF7649" evidence="3">
    <location>
        <begin position="1"/>
        <end position="83"/>
    </location>
</feature>
<feature type="transmembrane region" description="Helical" evidence="1">
    <location>
        <begin position="6"/>
        <end position="23"/>
    </location>
</feature>
<dbReference type="InterPro" id="IPR024425">
    <property type="entry name" value="LiaF-like_C"/>
</dbReference>
<dbReference type="InterPro" id="IPR016975">
    <property type="entry name" value="Cell_wall_LiaF"/>
</dbReference>
<feature type="domain" description="Cell wall-active antibiotics response LiaF-like C-terminal" evidence="2">
    <location>
        <begin position="114"/>
        <end position="229"/>
    </location>
</feature>
<dbReference type="AlphaFoldDB" id="A0A081R2X9"/>